<dbReference type="InterPro" id="IPR023323">
    <property type="entry name" value="Tex-like_dom_sf"/>
</dbReference>
<dbReference type="EMBL" id="CAJHNH020004190">
    <property type="protein sequence ID" value="CAG5130679.1"/>
    <property type="molecule type" value="Genomic_DNA"/>
</dbReference>
<dbReference type="InterPro" id="IPR023319">
    <property type="entry name" value="Tex-like_HTH_dom_sf"/>
</dbReference>
<dbReference type="SUPFAM" id="SSF158832">
    <property type="entry name" value="Tex N-terminal region-like"/>
    <property type="match status" value="1"/>
</dbReference>
<dbReference type="Pfam" id="PF09371">
    <property type="entry name" value="Tex_N"/>
    <property type="match status" value="1"/>
</dbReference>
<dbReference type="InterPro" id="IPR055179">
    <property type="entry name" value="Tex-like_central_region"/>
</dbReference>
<dbReference type="GO" id="GO:0006412">
    <property type="term" value="P:translation"/>
    <property type="evidence" value="ECO:0007669"/>
    <property type="project" value="TreeGrafter"/>
</dbReference>
<dbReference type="AlphaFoldDB" id="A0A8S3ZMS2"/>
<dbReference type="GO" id="GO:0006139">
    <property type="term" value="P:nucleobase-containing compound metabolic process"/>
    <property type="evidence" value="ECO:0007669"/>
    <property type="project" value="InterPro"/>
</dbReference>
<feature type="non-terminal residue" evidence="3">
    <location>
        <position position="1"/>
    </location>
</feature>
<dbReference type="GO" id="GO:0003729">
    <property type="term" value="F:mRNA binding"/>
    <property type="evidence" value="ECO:0007669"/>
    <property type="project" value="TreeGrafter"/>
</dbReference>
<reference evidence="3" key="1">
    <citation type="submission" date="2021-04" db="EMBL/GenBank/DDBJ databases">
        <authorList>
            <consortium name="Molecular Ecology Group"/>
        </authorList>
    </citation>
    <scope>NUCLEOTIDE SEQUENCE</scope>
</reference>
<feature type="region of interest" description="Disordered" evidence="1">
    <location>
        <begin position="207"/>
        <end position="231"/>
    </location>
</feature>
<dbReference type="Proteomes" id="UP000678393">
    <property type="component" value="Unassembled WGS sequence"/>
</dbReference>
<dbReference type="Pfam" id="PF16921">
    <property type="entry name" value="Tex_YqgF"/>
    <property type="match status" value="1"/>
</dbReference>
<feature type="domain" description="YqgF/RNase H-like" evidence="2">
    <location>
        <begin position="353"/>
        <end position="453"/>
    </location>
</feature>
<sequence length="472" mass="52852">MKEEEPQEIKPIWNPAALIADRLKLSRRSVSNVISLLNQGATIPFIARYRKEMTENMEPEILREVAEGVEELKTVETKVQSVYTSIKKMGKMTANLDTSLRCTTSLAEVETLYAPFKPGHKGTYAERARALGLETLAQNLLEGKYVSLHSAVNVNTKGLQSVGDVEKGVKHIIADIVAKDSVVMEETRKFYDRWNVMIESCKNKKNSAAAKKKDKTSEKVKASPGKENARNQEQKFEQYFEFKLPVKSVRPHQILALNRGEDLKILTVKITVADGAKNIFMNFTTNKYLRNVQFPENCTLIRQAIVDAYDRLIEPMLCRQIRSDLTKNAEKASVSVFSANLKKLLLTQPVKNKTILGVDPGFRNGCKLAVISPTSQVLWTGVAYLHSSPNTYQEMRTISTAVNNYRCEIITIGNGVACRETEKIVSDMIKQGQFYSSTVQYCIIDESGASIYSVSDQAKVDLPDLDHALRGA</sequence>
<organism evidence="3 4">
    <name type="scientific">Candidula unifasciata</name>
    <dbReference type="NCBI Taxonomy" id="100452"/>
    <lineage>
        <taxon>Eukaryota</taxon>
        <taxon>Metazoa</taxon>
        <taxon>Spiralia</taxon>
        <taxon>Lophotrochozoa</taxon>
        <taxon>Mollusca</taxon>
        <taxon>Gastropoda</taxon>
        <taxon>Heterobranchia</taxon>
        <taxon>Euthyneura</taxon>
        <taxon>Panpulmonata</taxon>
        <taxon>Eupulmonata</taxon>
        <taxon>Stylommatophora</taxon>
        <taxon>Helicina</taxon>
        <taxon>Helicoidea</taxon>
        <taxon>Geomitridae</taxon>
        <taxon>Candidula</taxon>
    </lineage>
</organism>
<name>A0A8S3ZMS2_9EUPU</name>
<protein>
    <recommendedName>
        <fullName evidence="2">YqgF/RNase H-like domain-containing protein</fullName>
    </recommendedName>
</protein>
<dbReference type="SMART" id="SM00732">
    <property type="entry name" value="YqgFc"/>
    <property type="match status" value="1"/>
</dbReference>
<evidence type="ECO:0000256" key="1">
    <source>
        <dbReference type="SAM" id="MobiDB-lite"/>
    </source>
</evidence>
<dbReference type="OrthoDB" id="995477at2759"/>
<keyword evidence="4" id="KW-1185">Reference proteome</keyword>
<dbReference type="FunFam" id="3.30.420.140:FF:000001">
    <property type="entry name" value="RNA-binding transcriptional accessory protein"/>
    <property type="match status" value="1"/>
</dbReference>
<dbReference type="InterPro" id="IPR012337">
    <property type="entry name" value="RNaseH-like_sf"/>
</dbReference>
<dbReference type="InterPro" id="IPR050437">
    <property type="entry name" value="Ribos_protein_bS1-like"/>
</dbReference>
<proteinExistence type="predicted"/>
<evidence type="ECO:0000313" key="4">
    <source>
        <dbReference type="Proteomes" id="UP000678393"/>
    </source>
</evidence>
<dbReference type="Gene3D" id="3.30.420.140">
    <property type="entry name" value="YqgF/RNase H-like domain"/>
    <property type="match status" value="1"/>
</dbReference>
<dbReference type="Gene3D" id="1.10.3500.10">
    <property type="entry name" value="Tex N-terminal region-like"/>
    <property type="match status" value="1"/>
</dbReference>
<comment type="caution">
    <text evidence="3">The sequence shown here is derived from an EMBL/GenBank/DDBJ whole genome shotgun (WGS) entry which is preliminary data.</text>
</comment>
<dbReference type="PANTHER" id="PTHR10724">
    <property type="entry name" value="30S RIBOSOMAL PROTEIN S1"/>
    <property type="match status" value="1"/>
</dbReference>
<dbReference type="InterPro" id="IPR006641">
    <property type="entry name" value="YqgF/RNaseH-like_dom"/>
</dbReference>
<dbReference type="Pfam" id="PF22706">
    <property type="entry name" value="Tex_central_region"/>
    <property type="match status" value="1"/>
</dbReference>
<dbReference type="Gene3D" id="1.10.10.650">
    <property type="entry name" value="RuvA domain 2-like"/>
    <property type="match status" value="1"/>
</dbReference>
<dbReference type="InterPro" id="IPR037027">
    <property type="entry name" value="YqgF/RNaseH-like_dom_sf"/>
</dbReference>
<evidence type="ECO:0000259" key="2">
    <source>
        <dbReference type="SMART" id="SM00732"/>
    </source>
</evidence>
<accession>A0A8S3ZMS2</accession>
<dbReference type="FunFam" id="1.10.10.650:FF:000001">
    <property type="entry name" value="S1 RNA-binding domain 1"/>
    <property type="match status" value="1"/>
</dbReference>
<dbReference type="InterPro" id="IPR018974">
    <property type="entry name" value="Tex-like_N"/>
</dbReference>
<gene>
    <name evidence="3" type="ORF">CUNI_LOCUS16237</name>
</gene>
<dbReference type="PANTHER" id="PTHR10724:SF10">
    <property type="entry name" value="S1 RNA-BINDING DOMAIN-CONTAINING PROTEIN 1"/>
    <property type="match status" value="1"/>
</dbReference>
<evidence type="ECO:0000313" key="3">
    <source>
        <dbReference type="EMBL" id="CAG5130679.1"/>
    </source>
</evidence>
<dbReference type="GO" id="GO:0003735">
    <property type="term" value="F:structural constituent of ribosome"/>
    <property type="evidence" value="ECO:0007669"/>
    <property type="project" value="TreeGrafter"/>
</dbReference>
<dbReference type="InterPro" id="IPR032639">
    <property type="entry name" value="Tex_YqgF"/>
</dbReference>
<dbReference type="SUPFAM" id="SSF53098">
    <property type="entry name" value="Ribonuclease H-like"/>
    <property type="match status" value="1"/>
</dbReference>